<dbReference type="PANTHER" id="PTHR45711">
    <property type="entry name" value="CHLORIDE CHANNEL PROTEIN"/>
    <property type="match status" value="1"/>
</dbReference>
<gene>
    <name evidence="9" type="ORF">UCRNP2_9599</name>
</gene>
<dbReference type="HOGENOM" id="CLU_003181_2_0_1"/>
<evidence type="ECO:0000256" key="6">
    <source>
        <dbReference type="ARBA" id="ARBA00023136"/>
    </source>
</evidence>
<evidence type="ECO:0000256" key="8">
    <source>
        <dbReference type="SAM" id="Phobius"/>
    </source>
</evidence>
<evidence type="ECO:0000256" key="4">
    <source>
        <dbReference type="ARBA" id="ARBA00022989"/>
    </source>
</evidence>
<evidence type="ECO:0000256" key="1">
    <source>
        <dbReference type="ARBA" id="ARBA00004141"/>
    </source>
</evidence>
<dbReference type="KEGG" id="npa:UCRNP2_9599"/>
<dbReference type="OrthoDB" id="44789at2759"/>
<dbReference type="PANTHER" id="PTHR45711:SF3">
    <property type="entry name" value="CLC CHANNEL"/>
    <property type="match status" value="1"/>
</dbReference>
<reference evidence="10" key="1">
    <citation type="journal article" date="2013" name="Genome Announc.">
        <title>Draft genome sequence of Neofusicoccum parvum isolate UCR-NP2, a fungal vascular pathogen associated with grapevine cankers.</title>
        <authorList>
            <person name="Blanco-Ulate B."/>
            <person name="Rolshausen P."/>
            <person name="Cantu D."/>
        </authorList>
    </citation>
    <scope>NUCLEOTIDE SEQUENCE [LARGE SCALE GENOMIC DNA]</scope>
    <source>
        <strain evidence="10">UCR-NP2</strain>
    </source>
</reference>
<dbReference type="EMBL" id="KB916800">
    <property type="protein sequence ID" value="EOD43705.1"/>
    <property type="molecule type" value="Genomic_DNA"/>
</dbReference>
<comment type="subcellular location">
    <subcellularLocation>
        <location evidence="1">Membrane</location>
        <topology evidence="1">Multi-pass membrane protein</topology>
    </subcellularLocation>
</comment>
<keyword evidence="3 8" id="KW-0812">Transmembrane</keyword>
<dbReference type="Pfam" id="PF00654">
    <property type="entry name" value="Voltage_CLC"/>
    <property type="match status" value="2"/>
</dbReference>
<keyword evidence="2" id="KW-0813">Transport</keyword>
<dbReference type="GO" id="GO:0005769">
    <property type="term" value="C:early endosome"/>
    <property type="evidence" value="ECO:0007669"/>
    <property type="project" value="TreeGrafter"/>
</dbReference>
<dbReference type="InterPro" id="IPR014743">
    <property type="entry name" value="Cl-channel_core"/>
</dbReference>
<name>R1FX40_BOTPV</name>
<feature type="transmembrane region" description="Helical" evidence="8">
    <location>
        <begin position="351"/>
        <end position="371"/>
    </location>
</feature>
<accession>R1FX40</accession>
<evidence type="ECO:0000256" key="5">
    <source>
        <dbReference type="ARBA" id="ARBA00023065"/>
    </source>
</evidence>
<evidence type="ECO:0000256" key="2">
    <source>
        <dbReference type="ARBA" id="ARBA00022448"/>
    </source>
</evidence>
<dbReference type="GO" id="GO:0005794">
    <property type="term" value="C:Golgi apparatus"/>
    <property type="evidence" value="ECO:0007669"/>
    <property type="project" value="TreeGrafter"/>
</dbReference>
<dbReference type="eggNOG" id="KOG0475">
    <property type="taxonomic scope" value="Eukaryota"/>
</dbReference>
<dbReference type="PRINTS" id="PR00762">
    <property type="entry name" value="CLCHANNEL"/>
</dbReference>
<sequence>MAHRRHAPTEHTRLLQDDDEQQLMATSAVGERLPYNDYTTIDWLHDLVKDSCRYRYVHSRKGVRYAVLAAFDSCSGWIAVAIIGSITACVAFVVDVAEATVSDWKLGYCTTSPLLSREACCAGTTPLLRRTDVTEGCDAFHPWSTSYWPSFAIYVAWALAFGLISSSATMLTKRSLPAVAAKDEDKLDANAASPPVPSGKALYMAAGSGIPEIKTILSGFVIPNFLDLKVLLVKAFGAIFAVATGMCLGKEGPFVHISTCVGYLVCKCFPKYKDNGRKMREMLSAACASGLSVAFGAPIGGVLFSYEFPNPLTRDPGDVIIKNLLVDCRNENSSTSFVCRNETRTDGRWDYIAWLVHGLITKLVLTIITFGTKVPSGVIIPALDGGAFFGRLIGQWITSISPGIFAMVGAAAFLAGLTGEIEYVVPHMIAILVAKWTADAISSEGVYDLAQTVLGHPFLDNDHALQLVQAYGTSPKHSMSFSVSNNTDANPALVEVLIPPVRTMNEITVEVPPGNKVPRALLEQKLNQLHARGLMDAGLVLVQDGMLQGYLAGMSVLTNLYGI</sequence>
<keyword evidence="4 8" id="KW-1133">Transmembrane helix</keyword>
<dbReference type="InterPro" id="IPR001807">
    <property type="entry name" value="ClC"/>
</dbReference>
<dbReference type="OMA" id="ILTAKWV"/>
<dbReference type="GO" id="GO:0005886">
    <property type="term" value="C:plasma membrane"/>
    <property type="evidence" value="ECO:0007669"/>
    <property type="project" value="TreeGrafter"/>
</dbReference>
<keyword evidence="7" id="KW-0868">Chloride</keyword>
<proteinExistence type="predicted"/>
<feature type="transmembrane region" description="Helical" evidence="8">
    <location>
        <begin position="283"/>
        <end position="306"/>
    </location>
</feature>
<dbReference type="Gene3D" id="1.10.3080.10">
    <property type="entry name" value="Clc chloride channel"/>
    <property type="match status" value="2"/>
</dbReference>
<dbReference type="SUPFAM" id="SSF81340">
    <property type="entry name" value="Clc chloride channel"/>
    <property type="match status" value="2"/>
</dbReference>
<dbReference type="Proteomes" id="UP000013521">
    <property type="component" value="Unassembled WGS sequence"/>
</dbReference>
<evidence type="ECO:0000256" key="3">
    <source>
        <dbReference type="ARBA" id="ARBA00022692"/>
    </source>
</evidence>
<dbReference type="AlphaFoldDB" id="R1FX40"/>
<evidence type="ECO:0000313" key="10">
    <source>
        <dbReference type="Proteomes" id="UP000013521"/>
    </source>
</evidence>
<feature type="transmembrane region" description="Helical" evidence="8">
    <location>
        <begin position="65"/>
        <end position="94"/>
    </location>
</feature>
<evidence type="ECO:0000256" key="7">
    <source>
        <dbReference type="ARBA" id="ARBA00023214"/>
    </source>
</evidence>
<evidence type="ECO:0000313" key="9">
    <source>
        <dbReference type="EMBL" id="EOD43705.1"/>
    </source>
</evidence>
<feature type="transmembrane region" description="Helical" evidence="8">
    <location>
        <begin position="151"/>
        <end position="172"/>
    </location>
</feature>
<protein>
    <submittedName>
        <fullName evidence="9">Putative chloride channel protein</fullName>
    </submittedName>
</protein>
<keyword evidence="6 8" id="KW-0472">Membrane</keyword>
<organism evidence="9 10">
    <name type="scientific">Botryosphaeria parva (strain UCR-NP2)</name>
    <name type="common">Grapevine canker fungus</name>
    <name type="synonym">Neofusicoccum parvum</name>
    <dbReference type="NCBI Taxonomy" id="1287680"/>
    <lineage>
        <taxon>Eukaryota</taxon>
        <taxon>Fungi</taxon>
        <taxon>Dikarya</taxon>
        <taxon>Ascomycota</taxon>
        <taxon>Pezizomycotina</taxon>
        <taxon>Dothideomycetes</taxon>
        <taxon>Dothideomycetes incertae sedis</taxon>
        <taxon>Botryosphaeriales</taxon>
        <taxon>Botryosphaeriaceae</taxon>
        <taxon>Neofusicoccum</taxon>
    </lineage>
</organism>
<keyword evidence="5" id="KW-0406">Ion transport</keyword>
<dbReference type="GO" id="GO:0005247">
    <property type="term" value="F:voltage-gated chloride channel activity"/>
    <property type="evidence" value="ECO:0007669"/>
    <property type="project" value="TreeGrafter"/>
</dbReference>